<organism evidence="4 5">
    <name type="scientific">Streptomyces eurocidicus</name>
    <name type="common">Streptoverticillium eurocidicus</name>
    <dbReference type="NCBI Taxonomy" id="66423"/>
    <lineage>
        <taxon>Bacteria</taxon>
        <taxon>Bacillati</taxon>
        <taxon>Actinomycetota</taxon>
        <taxon>Actinomycetes</taxon>
        <taxon>Kitasatosporales</taxon>
        <taxon>Streptomycetaceae</taxon>
        <taxon>Streptomyces</taxon>
    </lineage>
</organism>
<feature type="region of interest" description="Disordered" evidence="1">
    <location>
        <begin position="28"/>
        <end position="72"/>
    </location>
</feature>
<accession>A0A2N8NT07</accession>
<feature type="transmembrane region" description="Helical" evidence="2">
    <location>
        <begin position="129"/>
        <end position="149"/>
    </location>
</feature>
<reference evidence="3 6" key="3">
    <citation type="submission" date="2020-08" db="EMBL/GenBank/DDBJ databases">
        <title>Genomic Encyclopedia of Type Strains, Phase III (KMG-III): the genomes of soil and plant-associated and newly described type strains.</title>
        <authorList>
            <person name="Whitman W."/>
        </authorList>
    </citation>
    <scope>NUCLEOTIDE SEQUENCE [LARGE SCALE GENOMIC DNA]</scope>
    <source>
        <strain evidence="3 6">CECT 3259</strain>
    </source>
</reference>
<reference evidence="5" key="1">
    <citation type="submission" date="2015-07" db="EMBL/GenBank/DDBJ databases">
        <authorList>
            <person name="Graham D.E."/>
            <person name="Giannone R.J."/>
            <person name="Gulvik C.A."/>
            <person name="Hettich R.L."/>
            <person name="Klingeman D.M."/>
            <person name="Mahan K.M."/>
            <person name="Parry R.J."/>
            <person name="Spain J.C."/>
        </authorList>
    </citation>
    <scope>NUCLEOTIDE SEQUENCE [LARGE SCALE GENOMIC DNA]</scope>
    <source>
        <strain evidence="5">ATCC 27428</strain>
    </source>
</reference>
<proteinExistence type="predicted"/>
<feature type="transmembrane region" description="Helical" evidence="2">
    <location>
        <begin position="187"/>
        <end position="211"/>
    </location>
</feature>
<dbReference type="EMBL" id="LGUI01000007">
    <property type="protein sequence ID" value="PNE31899.1"/>
    <property type="molecule type" value="Genomic_DNA"/>
</dbReference>
<dbReference type="RefSeq" id="WP_102920172.1">
    <property type="nucleotide sequence ID" value="NZ_JACHJF010000010.1"/>
</dbReference>
<keyword evidence="2" id="KW-0472">Membrane</keyword>
<keyword evidence="5" id="KW-1185">Reference proteome</keyword>
<reference evidence="4" key="2">
    <citation type="submission" date="2015-07" db="EMBL/GenBank/DDBJ databases">
        <authorList>
            <person name="Noorani M."/>
        </authorList>
    </citation>
    <scope>NUCLEOTIDE SEQUENCE [LARGE SCALE GENOMIC DNA]</scope>
    <source>
        <strain evidence="4">ATCC 27428</strain>
    </source>
</reference>
<protein>
    <submittedName>
        <fullName evidence="4">Membrane protein</fullName>
    </submittedName>
    <submittedName>
        <fullName evidence="3">Putative YccA/Bax inhibitor family protein</fullName>
    </submittedName>
</protein>
<sequence length="288" mass="29965">MRSSNPVFSRGFRDNGYAGFNGAPQAGTAAQGNPYANNPYAEPTNPYATNPYAQGGPGLQQGGPQAPAQPGRMTMDDVVMRTGTTLGLVVVAAVIGWAAKIPVGVGFAAGLVAMVLGFVQSFKQKPVPALILAYAALEGLFLGVVSRSYNHYADGAPVQAVLGTIAVSVGVLIAYKTKLIRVDRRFIRFVTAAAIGFVLLMLVNVLFAAFGGGDGLGLRSGPLGIGVGVIGVLIGAAFLAIDFKQIEDGVRYGAPREIAWMAAFGLTLSLVWIYIQMLQLVTAITGND</sequence>
<feature type="transmembrane region" description="Helical" evidence="2">
    <location>
        <begin position="258"/>
        <end position="275"/>
    </location>
</feature>
<feature type="transmembrane region" description="Helical" evidence="2">
    <location>
        <begin position="105"/>
        <end position="122"/>
    </location>
</feature>
<evidence type="ECO:0000313" key="5">
    <source>
        <dbReference type="Proteomes" id="UP000235945"/>
    </source>
</evidence>
<feature type="transmembrane region" description="Helical" evidence="2">
    <location>
        <begin position="155"/>
        <end position="175"/>
    </location>
</feature>
<evidence type="ECO:0000313" key="6">
    <source>
        <dbReference type="Proteomes" id="UP000528608"/>
    </source>
</evidence>
<name>A0A2N8NT07_STREU</name>
<dbReference type="Pfam" id="PF12811">
    <property type="entry name" value="BaxI_1"/>
    <property type="match status" value="1"/>
</dbReference>
<keyword evidence="2" id="KW-1133">Transmembrane helix</keyword>
<keyword evidence="2" id="KW-0812">Transmembrane</keyword>
<dbReference type="Proteomes" id="UP000235945">
    <property type="component" value="Unassembled WGS sequence"/>
</dbReference>
<evidence type="ECO:0000313" key="4">
    <source>
        <dbReference type="EMBL" id="PNE31899.1"/>
    </source>
</evidence>
<dbReference type="Proteomes" id="UP000528608">
    <property type="component" value="Unassembled WGS sequence"/>
</dbReference>
<feature type="transmembrane region" description="Helical" evidence="2">
    <location>
        <begin position="78"/>
        <end position="99"/>
    </location>
</feature>
<dbReference type="AlphaFoldDB" id="A0A2N8NT07"/>
<dbReference type="PANTHER" id="PTHR41282">
    <property type="entry name" value="CONSERVED TRANSMEMBRANE PROTEIN-RELATED"/>
    <property type="match status" value="1"/>
</dbReference>
<gene>
    <name evidence="4" type="ORF">AF335_21585</name>
    <name evidence="3" type="ORF">FHS36_003579</name>
</gene>
<dbReference type="PANTHER" id="PTHR41282:SF1">
    <property type="entry name" value="CONSERVED TRANSMEMBRANE PROTEIN-RELATED"/>
    <property type="match status" value="1"/>
</dbReference>
<comment type="caution">
    <text evidence="4">The sequence shown here is derived from an EMBL/GenBank/DDBJ whole genome shotgun (WGS) entry which is preliminary data.</text>
</comment>
<dbReference type="OrthoDB" id="116480at2"/>
<dbReference type="PIRSF" id="PIRSF009160">
    <property type="entry name" value="UCP009160"/>
    <property type="match status" value="1"/>
</dbReference>
<dbReference type="InterPro" id="IPR010539">
    <property type="entry name" value="BaxI_1-like"/>
</dbReference>
<feature type="compositionally biased region" description="Low complexity" evidence="1">
    <location>
        <begin position="62"/>
        <end position="71"/>
    </location>
</feature>
<dbReference type="EMBL" id="JACHJF010000010">
    <property type="protein sequence ID" value="MBB5120141.1"/>
    <property type="molecule type" value="Genomic_DNA"/>
</dbReference>
<evidence type="ECO:0000256" key="1">
    <source>
        <dbReference type="SAM" id="MobiDB-lite"/>
    </source>
</evidence>
<feature type="transmembrane region" description="Helical" evidence="2">
    <location>
        <begin position="223"/>
        <end position="246"/>
    </location>
</feature>
<evidence type="ECO:0000313" key="3">
    <source>
        <dbReference type="EMBL" id="MBB5120141.1"/>
    </source>
</evidence>
<evidence type="ECO:0000256" key="2">
    <source>
        <dbReference type="SAM" id="Phobius"/>
    </source>
</evidence>